<name>A0A5B7SX36_9FLAO</name>
<feature type="transmembrane region" description="Helical" evidence="1">
    <location>
        <begin position="12"/>
        <end position="34"/>
    </location>
</feature>
<feature type="transmembrane region" description="Helical" evidence="1">
    <location>
        <begin position="178"/>
        <end position="201"/>
    </location>
</feature>
<proteinExistence type="predicted"/>
<gene>
    <name evidence="2" type="ORF">FGM00_14680</name>
</gene>
<feature type="transmembrane region" description="Helical" evidence="1">
    <location>
        <begin position="81"/>
        <end position="101"/>
    </location>
</feature>
<feature type="transmembrane region" description="Helical" evidence="1">
    <location>
        <begin position="121"/>
        <end position="140"/>
    </location>
</feature>
<feature type="transmembrane region" description="Helical" evidence="1">
    <location>
        <begin position="54"/>
        <end position="74"/>
    </location>
</feature>
<keyword evidence="1" id="KW-1133">Transmembrane helix</keyword>
<sequence>MKKMIVSSLGILGALLFIVSSILGGLWIEGYSFVHQYISESFATGVPDAEYLRYLYMASGASLLLFGCTAPSYFPKSKGIVVGFFTFALLYGFGNIVVALFPCDFGCPTDIETASLAQFVHNTSALLTYSLVPFCLLGIGFSAKKGNVRPGFVKMATGCGILALIFVVVLFGNPQGRFVGLFQRVIEGSILFWVIYTSLYISKTTTANN</sequence>
<keyword evidence="3" id="KW-1185">Reference proteome</keyword>
<organism evidence="2 3">
    <name type="scientific">Aggregatimonas sangjinii</name>
    <dbReference type="NCBI Taxonomy" id="2583587"/>
    <lineage>
        <taxon>Bacteria</taxon>
        <taxon>Pseudomonadati</taxon>
        <taxon>Bacteroidota</taxon>
        <taxon>Flavobacteriia</taxon>
        <taxon>Flavobacteriales</taxon>
        <taxon>Flavobacteriaceae</taxon>
        <taxon>Aggregatimonas</taxon>
    </lineage>
</organism>
<reference evidence="2 3" key="1">
    <citation type="submission" date="2019-05" db="EMBL/GenBank/DDBJ databases">
        <title>Genome sequencing of F202Z8.</title>
        <authorList>
            <person name="Kwon Y.M."/>
        </authorList>
    </citation>
    <scope>NUCLEOTIDE SEQUENCE [LARGE SCALE GENOMIC DNA]</scope>
    <source>
        <strain evidence="2 3">F202Z8</strain>
    </source>
</reference>
<dbReference type="KEGG" id="asag:FGM00_14680"/>
<evidence type="ECO:0000313" key="2">
    <source>
        <dbReference type="EMBL" id="QCX01294.1"/>
    </source>
</evidence>
<evidence type="ECO:0000313" key="3">
    <source>
        <dbReference type="Proteomes" id="UP000310017"/>
    </source>
</evidence>
<dbReference type="OrthoDB" id="791654at2"/>
<dbReference type="AlphaFoldDB" id="A0A5B7SX36"/>
<feature type="transmembrane region" description="Helical" evidence="1">
    <location>
        <begin position="152"/>
        <end position="172"/>
    </location>
</feature>
<dbReference type="RefSeq" id="WP_138853633.1">
    <property type="nucleotide sequence ID" value="NZ_CP040710.1"/>
</dbReference>
<dbReference type="Pfam" id="PF06197">
    <property type="entry name" value="DUF998"/>
    <property type="match status" value="1"/>
</dbReference>
<protein>
    <submittedName>
        <fullName evidence="2">DUF998 domain-containing protein</fullName>
    </submittedName>
</protein>
<keyword evidence="1" id="KW-0472">Membrane</keyword>
<dbReference type="InterPro" id="IPR009339">
    <property type="entry name" value="DUF998"/>
</dbReference>
<dbReference type="Proteomes" id="UP000310017">
    <property type="component" value="Chromosome"/>
</dbReference>
<accession>A0A5B7SX36</accession>
<evidence type="ECO:0000256" key="1">
    <source>
        <dbReference type="SAM" id="Phobius"/>
    </source>
</evidence>
<dbReference type="EMBL" id="CP040710">
    <property type="protein sequence ID" value="QCX01294.1"/>
    <property type="molecule type" value="Genomic_DNA"/>
</dbReference>
<keyword evidence="1" id="KW-0812">Transmembrane</keyword>